<feature type="compositionally biased region" description="Polar residues" evidence="6">
    <location>
        <begin position="494"/>
        <end position="505"/>
    </location>
</feature>
<dbReference type="OrthoDB" id="5121955at2759"/>
<organism evidence="8 9">
    <name type="scientific">Aspergillus leporis</name>
    <dbReference type="NCBI Taxonomy" id="41062"/>
    <lineage>
        <taxon>Eukaryota</taxon>
        <taxon>Fungi</taxon>
        <taxon>Dikarya</taxon>
        <taxon>Ascomycota</taxon>
        <taxon>Pezizomycotina</taxon>
        <taxon>Eurotiomycetes</taxon>
        <taxon>Eurotiomycetidae</taxon>
        <taxon>Eurotiales</taxon>
        <taxon>Aspergillaceae</taxon>
        <taxon>Aspergillus</taxon>
        <taxon>Aspergillus subgen. Circumdati</taxon>
    </lineage>
</organism>
<accession>A0A5N5WUE4</accession>
<feature type="region of interest" description="Disordered" evidence="6">
    <location>
        <begin position="493"/>
        <end position="518"/>
    </location>
</feature>
<proteinExistence type="predicted"/>
<dbReference type="Pfam" id="PF04082">
    <property type="entry name" value="Fungal_trans"/>
    <property type="match status" value="1"/>
</dbReference>
<evidence type="ECO:0000313" key="9">
    <source>
        <dbReference type="Proteomes" id="UP000326565"/>
    </source>
</evidence>
<dbReference type="CDD" id="cd12148">
    <property type="entry name" value="fungal_TF_MHR"/>
    <property type="match status" value="1"/>
</dbReference>
<dbReference type="GO" id="GO:0006351">
    <property type="term" value="P:DNA-templated transcription"/>
    <property type="evidence" value="ECO:0007669"/>
    <property type="project" value="InterPro"/>
</dbReference>
<keyword evidence="4" id="KW-0804">Transcription</keyword>
<protein>
    <submittedName>
        <fullName evidence="8">Fungal-specific transcription factor domain-containing protein</fullName>
    </submittedName>
</protein>
<dbReference type="AlphaFoldDB" id="A0A5N5WUE4"/>
<evidence type="ECO:0000256" key="5">
    <source>
        <dbReference type="ARBA" id="ARBA00023242"/>
    </source>
</evidence>
<keyword evidence="9" id="KW-1185">Reference proteome</keyword>
<dbReference type="Proteomes" id="UP000326565">
    <property type="component" value="Unassembled WGS sequence"/>
</dbReference>
<evidence type="ECO:0000256" key="4">
    <source>
        <dbReference type="ARBA" id="ARBA00023163"/>
    </source>
</evidence>
<reference evidence="8 9" key="1">
    <citation type="submission" date="2019-04" db="EMBL/GenBank/DDBJ databases">
        <title>Friends and foes A comparative genomics study of 23 Aspergillus species from section Flavi.</title>
        <authorList>
            <consortium name="DOE Joint Genome Institute"/>
            <person name="Kjaerbolling I."/>
            <person name="Vesth T."/>
            <person name="Frisvad J.C."/>
            <person name="Nybo J.L."/>
            <person name="Theobald S."/>
            <person name="Kildgaard S."/>
            <person name="Isbrandt T."/>
            <person name="Kuo A."/>
            <person name="Sato A."/>
            <person name="Lyhne E.K."/>
            <person name="Kogle M.E."/>
            <person name="Wiebenga A."/>
            <person name="Kun R.S."/>
            <person name="Lubbers R.J."/>
            <person name="Makela M.R."/>
            <person name="Barry K."/>
            <person name="Chovatia M."/>
            <person name="Clum A."/>
            <person name="Daum C."/>
            <person name="Haridas S."/>
            <person name="He G."/>
            <person name="LaButti K."/>
            <person name="Lipzen A."/>
            <person name="Mondo S."/>
            <person name="Riley R."/>
            <person name="Salamov A."/>
            <person name="Simmons B.A."/>
            <person name="Magnuson J.K."/>
            <person name="Henrissat B."/>
            <person name="Mortensen U.H."/>
            <person name="Larsen T.O."/>
            <person name="Devries R.P."/>
            <person name="Grigoriev I.V."/>
            <person name="Machida M."/>
            <person name="Baker S.E."/>
            <person name="Andersen M.R."/>
        </authorList>
    </citation>
    <scope>NUCLEOTIDE SEQUENCE [LARGE SCALE GENOMIC DNA]</scope>
    <source>
        <strain evidence="8 9">CBS 151.66</strain>
    </source>
</reference>
<dbReference type="GO" id="GO:0003677">
    <property type="term" value="F:DNA binding"/>
    <property type="evidence" value="ECO:0007669"/>
    <property type="project" value="UniProtKB-KW"/>
</dbReference>
<feature type="compositionally biased region" description="Acidic residues" evidence="6">
    <location>
        <begin position="506"/>
        <end position="518"/>
    </location>
</feature>
<keyword evidence="1" id="KW-0862">Zinc</keyword>
<name>A0A5N5WUE4_9EURO</name>
<dbReference type="InterPro" id="IPR052073">
    <property type="entry name" value="Amide_Lactam_Regulators"/>
</dbReference>
<dbReference type="SMART" id="SM00906">
    <property type="entry name" value="Fungal_trans"/>
    <property type="match status" value="1"/>
</dbReference>
<keyword evidence="5" id="KW-0539">Nucleus</keyword>
<dbReference type="GO" id="GO:0008270">
    <property type="term" value="F:zinc ion binding"/>
    <property type="evidence" value="ECO:0007669"/>
    <property type="project" value="InterPro"/>
</dbReference>
<evidence type="ECO:0000256" key="6">
    <source>
        <dbReference type="SAM" id="MobiDB-lite"/>
    </source>
</evidence>
<evidence type="ECO:0000256" key="1">
    <source>
        <dbReference type="ARBA" id="ARBA00022833"/>
    </source>
</evidence>
<dbReference type="PANTHER" id="PTHR47171">
    <property type="entry name" value="FARA-RELATED"/>
    <property type="match status" value="1"/>
</dbReference>
<evidence type="ECO:0000256" key="3">
    <source>
        <dbReference type="ARBA" id="ARBA00023125"/>
    </source>
</evidence>
<dbReference type="EMBL" id="ML732291">
    <property type="protein sequence ID" value="KAB8070790.1"/>
    <property type="molecule type" value="Genomic_DNA"/>
</dbReference>
<keyword evidence="2" id="KW-0805">Transcription regulation</keyword>
<evidence type="ECO:0000259" key="7">
    <source>
        <dbReference type="SMART" id="SM00906"/>
    </source>
</evidence>
<keyword evidence="3" id="KW-0238">DNA-binding</keyword>
<gene>
    <name evidence="8" type="ORF">BDV29DRAFT_28555</name>
</gene>
<evidence type="ECO:0000256" key="2">
    <source>
        <dbReference type="ARBA" id="ARBA00023015"/>
    </source>
</evidence>
<feature type="domain" description="Xylanolytic transcriptional activator regulatory" evidence="7">
    <location>
        <begin position="141"/>
        <end position="213"/>
    </location>
</feature>
<dbReference type="InterPro" id="IPR007219">
    <property type="entry name" value="XnlR_reg_dom"/>
</dbReference>
<evidence type="ECO:0000313" key="8">
    <source>
        <dbReference type="EMBL" id="KAB8070790.1"/>
    </source>
</evidence>
<dbReference type="PANTHER" id="PTHR47171:SF3">
    <property type="entry name" value="FARA-RELATED"/>
    <property type="match status" value="1"/>
</dbReference>
<sequence>MAQYHSVCHPDHLEPLELEILNRRDAFGLPPKDACDALVDIFFKWVAPILPVVDYHTFMRKYNDPEDPPSILLLQAMLMVASRCSITQHGLDEHTDPRVLYKKTKALYDAGYERNSVTIIQAVVLLGAYWEGPDDLTENGIFYWSRLGIALAQVLGLHKCKKYIGLRPSEHGLRKRIWWTLYTRDRSVAAAFGRPLHINPDDCTVEPLRESDFIEYDPKTQTDYPPTGIQARFFIEYVKLCQLMDLGLCLKLSSRLARDARSAGAAQCELGLNEWLVSCPPELHWRQSRHTFLSAILFSSFYTIVCQLHLLQAPYSSKESQSSAFHASSTTISILETLLSHEELQYSPSFIICHAVVSFVTLKCQMDVSLPSLLHGIRMKLEANLELLDALSKTWPIAKLFVEFFQTMTTPDQFSRLLSNAVEKCRERILGARSDNAYVPKRSAPYKRPKLQQVILPQSRIVFQILARETQRRQTVLLQSRAPRFMPHEVEQMSLESVSGSNPESVDQESPGELEDTLESCDPSAVLANLREIIRVGNSQRADNST</sequence>